<organism evidence="3 4">
    <name type="scientific">Oncorhynchus mykiss</name>
    <name type="common">Rainbow trout</name>
    <name type="synonym">Salmo gairdneri</name>
    <dbReference type="NCBI Taxonomy" id="8022"/>
    <lineage>
        <taxon>Eukaryota</taxon>
        <taxon>Metazoa</taxon>
        <taxon>Chordata</taxon>
        <taxon>Craniata</taxon>
        <taxon>Vertebrata</taxon>
        <taxon>Euteleostomi</taxon>
        <taxon>Actinopterygii</taxon>
        <taxon>Neopterygii</taxon>
        <taxon>Teleostei</taxon>
        <taxon>Protacanthopterygii</taxon>
        <taxon>Salmoniformes</taxon>
        <taxon>Salmonidae</taxon>
        <taxon>Salmoninae</taxon>
        <taxon>Oncorhynchus</taxon>
    </lineage>
</organism>
<evidence type="ECO:0000256" key="1">
    <source>
        <dbReference type="SAM" id="MobiDB-lite"/>
    </source>
</evidence>
<dbReference type="InterPro" id="IPR035892">
    <property type="entry name" value="C2_domain_sf"/>
</dbReference>
<evidence type="ECO:0000313" key="4">
    <source>
        <dbReference type="Proteomes" id="UP000193380"/>
    </source>
</evidence>
<accession>A0A060WJC9</accession>
<dbReference type="InterPro" id="IPR041091">
    <property type="entry name" value="RPGRIP1_C"/>
</dbReference>
<protein>
    <recommendedName>
        <fullName evidence="2">RPGRIP1 C-terminal domain-containing protein</fullName>
    </recommendedName>
</protein>
<dbReference type="Proteomes" id="UP000193380">
    <property type="component" value="Unassembled WGS sequence"/>
</dbReference>
<dbReference type="GO" id="GO:1905515">
    <property type="term" value="P:non-motile cilium assembly"/>
    <property type="evidence" value="ECO:0007669"/>
    <property type="project" value="TreeGrafter"/>
</dbReference>
<evidence type="ECO:0000313" key="3">
    <source>
        <dbReference type="EMBL" id="CDQ65334.1"/>
    </source>
</evidence>
<sequence>MLSAPLFPFLPPPNAEEAPAAEDEDQTESILSDSDDCIVPGQSSMGRKVDFPKSNPKSERVRVEIMSQTLRPESRAAADSSVVRLFVEYSLLDIPSEETPLSLPKPPPGKTSHYNYSNVIHVDIKNNKTRRVILRGVLDGCNPQMERLGKNSVLYITCACI</sequence>
<feature type="domain" description="RPGRIP1 C-terminal" evidence="2">
    <location>
        <begin position="58"/>
        <end position="146"/>
    </location>
</feature>
<reference evidence="3" key="2">
    <citation type="submission" date="2014-03" db="EMBL/GenBank/DDBJ databases">
        <authorList>
            <person name="Genoscope - CEA"/>
        </authorList>
    </citation>
    <scope>NUCLEOTIDE SEQUENCE</scope>
</reference>
<dbReference type="EMBL" id="FR904502">
    <property type="protein sequence ID" value="CDQ65334.1"/>
    <property type="molecule type" value="Genomic_DNA"/>
</dbReference>
<dbReference type="PANTHER" id="PTHR14240">
    <property type="entry name" value="RETINITIS PIGMENTOSA GTPASE REGULATOR-INTERACTING PROTEIN"/>
    <property type="match status" value="1"/>
</dbReference>
<reference evidence="3" key="1">
    <citation type="journal article" date="2014" name="Nat. Commun.">
        <title>The rainbow trout genome provides novel insights into evolution after whole-genome duplication in vertebrates.</title>
        <authorList>
            <person name="Berthelot C."/>
            <person name="Brunet F."/>
            <person name="Chalopin D."/>
            <person name="Juanchich A."/>
            <person name="Bernard M."/>
            <person name="Noel B."/>
            <person name="Bento P."/>
            <person name="Da Silva C."/>
            <person name="Labadie K."/>
            <person name="Alberti A."/>
            <person name="Aury J.M."/>
            <person name="Louis A."/>
            <person name="Dehais P."/>
            <person name="Bardou P."/>
            <person name="Montfort J."/>
            <person name="Klopp C."/>
            <person name="Cabau C."/>
            <person name="Gaspin C."/>
            <person name="Thorgaard G.H."/>
            <person name="Boussaha M."/>
            <person name="Quillet E."/>
            <person name="Guyomard R."/>
            <person name="Galiana D."/>
            <person name="Bobe J."/>
            <person name="Volff J.N."/>
            <person name="Genet C."/>
            <person name="Wincker P."/>
            <person name="Jaillon O."/>
            <person name="Roest Crollius H."/>
            <person name="Guiguen Y."/>
        </authorList>
    </citation>
    <scope>NUCLEOTIDE SEQUENCE [LARGE SCALE GENOMIC DNA]</scope>
</reference>
<gene>
    <name evidence="3" type="ORF">GSONMT00073038001</name>
</gene>
<dbReference type="Pfam" id="PF18111">
    <property type="entry name" value="RPGR1_C"/>
    <property type="match status" value="1"/>
</dbReference>
<dbReference type="InterPro" id="IPR031139">
    <property type="entry name" value="RPGRIP1_fam"/>
</dbReference>
<feature type="compositionally biased region" description="Basic and acidic residues" evidence="1">
    <location>
        <begin position="47"/>
        <end position="58"/>
    </location>
</feature>
<feature type="region of interest" description="Disordered" evidence="1">
    <location>
        <begin position="1"/>
        <end position="58"/>
    </location>
</feature>
<dbReference type="AlphaFoldDB" id="A0A060WJC9"/>
<dbReference type="STRING" id="8022.A0A060WJC9"/>
<name>A0A060WJC9_ONCMY</name>
<dbReference type="PANTHER" id="PTHR14240:SF1">
    <property type="entry name" value="PROTEIN FANTOM-RELATED"/>
    <property type="match status" value="1"/>
</dbReference>
<dbReference type="GO" id="GO:0032391">
    <property type="term" value="C:photoreceptor connecting cilium"/>
    <property type="evidence" value="ECO:0007669"/>
    <property type="project" value="TreeGrafter"/>
</dbReference>
<dbReference type="PaxDb" id="8022-A0A060WJC9"/>
<proteinExistence type="predicted"/>
<dbReference type="Gene3D" id="2.60.40.150">
    <property type="entry name" value="C2 domain"/>
    <property type="match status" value="1"/>
</dbReference>
<dbReference type="GO" id="GO:0046548">
    <property type="term" value="P:retinal rod cell development"/>
    <property type="evidence" value="ECO:0007669"/>
    <property type="project" value="TreeGrafter"/>
</dbReference>
<evidence type="ECO:0000259" key="2">
    <source>
        <dbReference type="Pfam" id="PF18111"/>
    </source>
</evidence>